<dbReference type="OrthoDB" id="3772832at2"/>
<dbReference type="SUPFAM" id="SSF51120">
    <property type="entry name" value="beta-Roll"/>
    <property type="match status" value="1"/>
</dbReference>
<dbReference type="InterPro" id="IPR001343">
    <property type="entry name" value="Hemolysn_Ca-bd"/>
</dbReference>
<dbReference type="PRINTS" id="PR00313">
    <property type="entry name" value="CABNDNGRPT"/>
</dbReference>
<organism evidence="2 3">
    <name type="scientific">Nocardioides eburneiflavus</name>
    <dbReference type="NCBI Taxonomy" id="2518372"/>
    <lineage>
        <taxon>Bacteria</taxon>
        <taxon>Bacillati</taxon>
        <taxon>Actinomycetota</taxon>
        <taxon>Actinomycetes</taxon>
        <taxon>Propionibacteriales</taxon>
        <taxon>Nocardioidaceae</taxon>
        <taxon>Nocardioides</taxon>
    </lineage>
</organism>
<proteinExistence type="predicted"/>
<accession>A0A4Z1CFD1</accession>
<protein>
    <submittedName>
        <fullName evidence="2">Calcium-binding protein</fullName>
    </submittedName>
</protein>
<dbReference type="AlphaFoldDB" id="A0A4Z1CFD1"/>
<dbReference type="Pfam" id="PF00353">
    <property type="entry name" value="HemolysinCabind"/>
    <property type="match status" value="1"/>
</dbReference>
<dbReference type="GO" id="GO:0005509">
    <property type="term" value="F:calcium ion binding"/>
    <property type="evidence" value="ECO:0007669"/>
    <property type="project" value="InterPro"/>
</dbReference>
<evidence type="ECO:0000256" key="1">
    <source>
        <dbReference type="SAM" id="SignalP"/>
    </source>
</evidence>
<keyword evidence="1" id="KW-0732">Signal</keyword>
<dbReference type="RefSeq" id="WP_135838173.1">
    <property type="nucleotide sequence ID" value="NZ_SRRO01000001.1"/>
</dbReference>
<comment type="caution">
    <text evidence="2">The sequence shown here is derived from an EMBL/GenBank/DDBJ whole genome shotgun (WGS) entry which is preliminary data.</text>
</comment>
<evidence type="ECO:0000313" key="2">
    <source>
        <dbReference type="EMBL" id="TGN63637.1"/>
    </source>
</evidence>
<dbReference type="Gene3D" id="2.150.10.10">
    <property type="entry name" value="Serralysin-like metalloprotease, C-terminal"/>
    <property type="match status" value="2"/>
</dbReference>
<sequence length="432" mass="42938">MTRILRQPALAIAATAALVVGLAGPASAAVTVSGSSVNGDGANDFFSVLCSGGVLGASGTATTGDPCATLQSLDVDPGAGTDTLNLSAVTAAAFPALQSIYVNSDESGVSEADNVTGSPLGDQLSGDFLDTISGGGGDDMIDGANSASGGDGDDSFMNIDSIASGGAGDDRFIQFTSSGGIDGGPGTDSWELDFDQATLGVGNVTAAFTVNATGLTLNVDGMPSASVSASGIEQMFVTLLRQGTQSYDGSGFPGTQHVRGVAGPDTLTGGAFDDALFGGSGDDTVTGGAGADVLNGGLGNDTIQARDGVADRVDCGDGTDTVVADAVDAVVGCETVQLPPVVTPPPVVPRTSSIKGKKTYAKPVVAKFGFTSPTAGATFQCKLDKGRWKACTSRHKVKTAKLKVGKHKLQVRAVLAGVADPTPSVKKFKVTT</sequence>
<gene>
    <name evidence="2" type="ORF">EXE59_06490</name>
</gene>
<name>A0A4Z1CFD1_9ACTN</name>
<dbReference type="InterPro" id="IPR011049">
    <property type="entry name" value="Serralysin-like_metalloprot_C"/>
</dbReference>
<dbReference type="EMBL" id="SRRO01000001">
    <property type="protein sequence ID" value="TGN63637.1"/>
    <property type="molecule type" value="Genomic_DNA"/>
</dbReference>
<feature type="signal peptide" evidence="1">
    <location>
        <begin position="1"/>
        <end position="28"/>
    </location>
</feature>
<feature type="chain" id="PRO_5021432097" evidence="1">
    <location>
        <begin position="29"/>
        <end position="432"/>
    </location>
</feature>
<evidence type="ECO:0000313" key="3">
    <source>
        <dbReference type="Proteomes" id="UP000297496"/>
    </source>
</evidence>
<dbReference type="Proteomes" id="UP000297496">
    <property type="component" value="Unassembled WGS sequence"/>
</dbReference>
<keyword evidence="3" id="KW-1185">Reference proteome</keyword>
<reference evidence="2 3" key="1">
    <citation type="submission" date="2019-04" db="EMBL/GenBank/DDBJ databases">
        <title>Three New Species of Nocardioides, Nocardioides euryhalodurans sp. nov., Nocardioides seonyuensis sp. nov. and Nocardioides eburneoflavus sp. nov. Isolated from Soil.</title>
        <authorList>
            <person name="Roh S.G."/>
            <person name="Lee C."/>
            <person name="Kim M.-K."/>
            <person name="Kim S.B."/>
        </authorList>
    </citation>
    <scope>NUCLEOTIDE SEQUENCE [LARGE SCALE GENOMIC DNA]</scope>
    <source>
        <strain evidence="2 3">MMS17-SY213</strain>
    </source>
</reference>